<sequence length="267" mass="29944">MFQLISQHVLRILIGVCLVVIITAGIFFEINRWQQSELVIDVSRKDRKKLVCYLQTWANYRQGDGKFDFSNVDPNLCTHIVYAFAKLQNNQIESSDPWLDLPSGLNGYGKFNALKQRNPALKTLLSIGGWNEGSVKYSQMASSSSSRSTFVQSVVQYLRKYGFDGLDVDWEYPTMRGGRPEDKRNFVLLLQDLKAALQPQGMLLTAAVGGGKSIVDAAYDVPGISRALDLIHVMTYDYHLSTERQTGYNAPLYPEADSTTGDKQLTV</sequence>
<evidence type="ECO:0000256" key="1">
    <source>
        <dbReference type="ARBA" id="ARBA00022801"/>
    </source>
</evidence>
<dbReference type="AlphaFoldDB" id="A0AAV4UKD0"/>
<dbReference type="PROSITE" id="PS51910">
    <property type="entry name" value="GH18_2"/>
    <property type="match status" value="1"/>
</dbReference>
<dbReference type="Gene3D" id="3.20.20.80">
    <property type="entry name" value="Glycosidases"/>
    <property type="match status" value="1"/>
</dbReference>
<dbReference type="GO" id="GO:0005576">
    <property type="term" value="C:extracellular region"/>
    <property type="evidence" value="ECO:0007669"/>
    <property type="project" value="TreeGrafter"/>
</dbReference>
<dbReference type="PANTHER" id="PTHR11177">
    <property type="entry name" value="CHITINASE"/>
    <property type="match status" value="1"/>
</dbReference>
<dbReference type="GO" id="GO:0005975">
    <property type="term" value="P:carbohydrate metabolic process"/>
    <property type="evidence" value="ECO:0007669"/>
    <property type="project" value="InterPro"/>
</dbReference>
<dbReference type="GO" id="GO:0006032">
    <property type="term" value="P:chitin catabolic process"/>
    <property type="evidence" value="ECO:0007669"/>
    <property type="project" value="TreeGrafter"/>
</dbReference>
<comment type="caution">
    <text evidence="7">The sequence shown here is derived from an EMBL/GenBank/DDBJ whole genome shotgun (WGS) entry which is preliminary data.</text>
</comment>
<dbReference type="SMART" id="SM00636">
    <property type="entry name" value="Glyco_18"/>
    <property type="match status" value="1"/>
</dbReference>
<dbReference type="PANTHER" id="PTHR11177:SF360">
    <property type="entry name" value="CHITINASE 4-RELATED"/>
    <property type="match status" value="1"/>
</dbReference>
<dbReference type="SUPFAM" id="SSF51445">
    <property type="entry name" value="(Trans)glycosidases"/>
    <property type="match status" value="1"/>
</dbReference>
<reference evidence="7 8" key="1">
    <citation type="submission" date="2021-06" db="EMBL/GenBank/DDBJ databases">
        <title>Caerostris extrusa draft genome.</title>
        <authorList>
            <person name="Kono N."/>
            <person name="Arakawa K."/>
        </authorList>
    </citation>
    <scope>NUCLEOTIDE SEQUENCE [LARGE SCALE GENOMIC DNA]</scope>
</reference>
<keyword evidence="2 3" id="KW-0326">Glycosidase</keyword>
<evidence type="ECO:0000256" key="2">
    <source>
        <dbReference type="ARBA" id="ARBA00023295"/>
    </source>
</evidence>
<name>A0AAV4UKD0_CAEEX</name>
<dbReference type="GO" id="GO:0008061">
    <property type="term" value="F:chitin binding"/>
    <property type="evidence" value="ECO:0007669"/>
    <property type="project" value="InterPro"/>
</dbReference>
<evidence type="ECO:0000256" key="4">
    <source>
        <dbReference type="RuleBase" id="RU004453"/>
    </source>
</evidence>
<dbReference type="EMBL" id="BPLR01013041">
    <property type="protein sequence ID" value="GIY58233.1"/>
    <property type="molecule type" value="Genomic_DNA"/>
</dbReference>
<dbReference type="InterPro" id="IPR001579">
    <property type="entry name" value="Glyco_hydro_18_chit_AS"/>
</dbReference>
<dbReference type="InterPro" id="IPR011583">
    <property type="entry name" value="Chitinase_II/V-like_cat"/>
</dbReference>
<gene>
    <name evidence="7" type="primary">Cht2</name>
    <name evidence="7" type="ORF">CEXT_709671</name>
</gene>
<dbReference type="PROSITE" id="PS01095">
    <property type="entry name" value="GH18_1"/>
    <property type="match status" value="1"/>
</dbReference>
<keyword evidence="8" id="KW-1185">Reference proteome</keyword>
<evidence type="ECO:0000313" key="8">
    <source>
        <dbReference type="Proteomes" id="UP001054945"/>
    </source>
</evidence>
<evidence type="ECO:0000313" key="7">
    <source>
        <dbReference type="EMBL" id="GIY58233.1"/>
    </source>
</evidence>
<keyword evidence="5" id="KW-0812">Transmembrane</keyword>
<keyword evidence="5" id="KW-1133">Transmembrane helix</keyword>
<feature type="non-terminal residue" evidence="7">
    <location>
        <position position="267"/>
    </location>
</feature>
<proteinExistence type="inferred from homology"/>
<keyword evidence="5" id="KW-0472">Membrane</keyword>
<feature type="domain" description="GH18" evidence="6">
    <location>
        <begin position="48"/>
        <end position="267"/>
    </location>
</feature>
<comment type="similarity">
    <text evidence="4">Belongs to the glycosyl hydrolase 18 family.</text>
</comment>
<dbReference type="InterPro" id="IPR050314">
    <property type="entry name" value="Glycosyl_Hydrlase_18"/>
</dbReference>
<dbReference type="InterPro" id="IPR001223">
    <property type="entry name" value="Glyco_hydro18_cat"/>
</dbReference>
<evidence type="ECO:0000256" key="3">
    <source>
        <dbReference type="RuleBase" id="RU000489"/>
    </source>
</evidence>
<dbReference type="InterPro" id="IPR017853">
    <property type="entry name" value="GH"/>
</dbReference>
<dbReference type="Pfam" id="PF00704">
    <property type="entry name" value="Glyco_hydro_18"/>
    <property type="match status" value="1"/>
</dbReference>
<dbReference type="GO" id="GO:0004568">
    <property type="term" value="F:chitinase activity"/>
    <property type="evidence" value="ECO:0007669"/>
    <property type="project" value="UniProtKB-ARBA"/>
</dbReference>
<keyword evidence="1 3" id="KW-0378">Hydrolase</keyword>
<evidence type="ECO:0000259" key="6">
    <source>
        <dbReference type="PROSITE" id="PS51910"/>
    </source>
</evidence>
<dbReference type="Proteomes" id="UP001054945">
    <property type="component" value="Unassembled WGS sequence"/>
</dbReference>
<accession>A0AAV4UKD0</accession>
<evidence type="ECO:0000256" key="5">
    <source>
        <dbReference type="SAM" id="Phobius"/>
    </source>
</evidence>
<organism evidence="7 8">
    <name type="scientific">Caerostris extrusa</name>
    <name type="common">Bark spider</name>
    <name type="synonym">Caerostris bankana</name>
    <dbReference type="NCBI Taxonomy" id="172846"/>
    <lineage>
        <taxon>Eukaryota</taxon>
        <taxon>Metazoa</taxon>
        <taxon>Ecdysozoa</taxon>
        <taxon>Arthropoda</taxon>
        <taxon>Chelicerata</taxon>
        <taxon>Arachnida</taxon>
        <taxon>Araneae</taxon>
        <taxon>Araneomorphae</taxon>
        <taxon>Entelegynae</taxon>
        <taxon>Araneoidea</taxon>
        <taxon>Araneidae</taxon>
        <taxon>Caerostris</taxon>
    </lineage>
</organism>
<protein>
    <submittedName>
        <fullName evidence="7">Probable chitinase 2</fullName>
    </submittedName>
</protein>
<feature type="transmembrane region" description="Helical" evidence="5">
    <location>
        <begin position="9"/>
        <end position="28"/>
    </location>
</feature>